<reference evidence="2" key="2">
    <citation type="submission" date="2015-01" db="EMBL/GenBank/DDBJ databases">
        <title>Evolutionary Origins and Diversification of the Mycorrhizal Mutualists.</title>
        <authorList>
            <consortium name="DOE Joint Genome Institute"/>
            <consortium name="Mycorrhizal Genomics Consortium"/>
            <person name="Kohler A."/>
            <person name="Kuo A."/>
            <person name="Nagy L.G."/>
            <person name="Floudas D."/>
            <person name="Copeland A."/>
            <person name="Barry K.W."/>
            <person name="Cichocki N."/>
            <person name="Veneault-Fourrey C."/>
            <person name="LaButti K."/>
            <person name="Lindquist E.A."/>
            <person name="Lipzen A."/>
            <person name="Lundell T."/>
            <person name="Morin E."/>
            <person name="Murat C."/>
            <person name="Riley R."/>
            <person name="Ohm R."/>
            <person name="Sun H."/>
            <person name="Tunlid A."/>
            <person name="Henrissat B."/>
            <person name="Grigoriev I.V."/>
            <person name="Hibbett D.S."/>
            <person name="Martin F."/>
        </authorList>
    </citation>
    <scope>NUCLEOTIDE SEQUENCE [LARGE SCALE GENOMIC DNA]</scope>
    <source>
        <strain evidence="2">441</strain>
    </source>
</reference>
<feature type="non-terminal residue" evidence="1">
    <location>
        <position position="119"/>
    </location>
</feature>
<dbReference type="AlphaFoldDB" id="A0A0D0AC74"/>
<dbReference type="Proteomes" id="UP000054018">
    <property type="component" value="Unassembled WGS sequence"/>
</dbReference>
<dbReference type="EMBL" id="KN833689">
    <property type="protein sequence ID" value="KIK29638.1"/>
    <property type="molecule type" value="Genomic_DNA"/>
</dbReference>
<dbReference type="OrthoDB" id="3256444at2759"/>
<sequence>YLKWAAENDFTSMLPRDTKWQWEDSILSMQSSLNAHLVQKVPMVQYSDAAFCDTAVQWVIETDQAIHALQHLAFQKLISIASKATNGVDIPTWKQTQQKIIDLFKTNLCNLCKHLQVLP</sequence>
<dbReference type="HOGENOM" id="CLU_161754_0_0_1"/>
<protein>
    <submittedName>
        <fullName evidence="1">Uncharacterized protein</fullName>
    </submittedName>
</protein>
<accession>A0A0D0AC74</accession>
<organism evidence="1 2">
    <name type="scientific">Pisolithus microcarpus 441</name>
    <dbReference type="NCBI Taxonomy" id="765257"/>
    <lineage>
        <taxon>Eukaryota</taxon>
        <taxon>Fungi</taxon>
        <taxon>Dikarya</taxon>
        <taxon>Basidiomycota</taxon>
        <taxon>Agaricomycotina</taxon>
        <taxon>Agaricomycetes</taxon>
        <taxon>Agaricomycetidae</taxon>
        <taxon>Boletales</taxon>
        <taxon>Sclerodermatineae</taxon>
        <taxon>Pisolithaceae</taxon>
        <taxon>Pisolithus</taxon>
    </lineage>
</organism>
<gene>
    <name evidence="1" type="ORF">PISMIDRAFT_89092</name>
</gene>
<evidence type="ECO:0000313" key="2">
    <source>
        <dbReference type="Proteomes" id="UP000054018"/>
    </source>
</evidence>
<proteinExistence type="predicted"/>
<name>A0A0D0AC74_9AGAM</name>
<evidence type="ECO:0000313" key="1">
    <source>
        <dbReference type="EMBL" id="KIK29638.1"/>
    </source>
</evidence>
<keyword evidence="2" id="KW-1185">Reference proteome</keyword>
<reference evidence="1 2" key="1">
    <citation type="submission" date="2014-04" db="EMBL/GenBank/DDBJ databases">
        <authorList>
            <consortium name="DOE Joint Genome Institute"/>
            <person name="Kuo A."/>
            <person name="Kohler A."/>
            <person name="Costa M.D."/>
            <person name="Nagy L.G."/>
            <person name="Floudas D."/>
            <person name="Copeland A."/>
            <person name="Barry K.W."/>
            <person name="Cichocki N."/>
            <person name="Veneault-Fourrey C."/>
            <person name="LaButti K."/>
            <person name="Lindquist E.A."/>
            <person name="Lipzen A."/>
            <person name="Lundell T."/>
            <person name="Morin E."/>
            <person name="Murat C."/>
            <person name="Sun H."/>
            <person name="Tunlid A."/>
            <person name="Henrissat B."/>
            <person name="Grigoriev I.V."/>
            <person name="Hibbett D.S."/>
            <person name="Martin F."/>
            <person name="Nordberg H.P."/>
            <person name="Cantor M.N."/>
            <person name="Hua S.X."/>
        </authorList>
    </citation>
    <scope>NUCLEOTIDE SEQUENCE [LARGE SCALE GENOMIC DNA]</scope>
    <source>
        <strain evidence="1 2">441</strain>
    </source>
</reference>